<evidence type="ECO:0000313" key="9">
    <source>
        <dbReference type="Proteomes" id="UP000774326"/>
    </source>
</evidence>
<dbReference type="Gene3D" id="2.130.10.10">
    <property type="entry name" value="YVTN repeat-like/Quinoprotein amine dehydrogenase"/>
    <property type="match status" value="2"/>
</dbReference>
<dbReference type="InterPro" id="IPR015943">
    <property type="entry name" value="WD40/YVTN_repeat-like_dom_sf"/>
</dbReference>
<evidence type="ECO:0000259" key="7">
    <source>
        <dbReference type="Pfam" id="PF09384"/>
    </source>
</evidence>
<keyword evidence="5" id="KW-0539">Nucleus</keyword>
<keyword evidence="9" id="KW-1185">Reference proteome</keyword>
<dbReference type="PANTHER" id="PTHR19924:SF26">
    <property type="entry name" value="U3 SMALL NUCLEOLAR RNA-ASSOCIATED PROTEIN 15 HOMOLOG"/>
    <property type="match status" value="1"/>
</dbReference>
<feature type="repeat" description="WD" evidence="6">
    <location>
        <begin position="164"/>
        <end position="205"/>
    </location>
</feature>
<proteinExistence type="predicted"/>
<dbReference type="GO" id="GO:0005730">
    <property type="term" value="C:nucleolus"/>
    <property type="evidence" value="ECO:0007669"/>
    <property type="project" value="UniProtKB-SubCell"/>
</dbReference>
<keyword evidence="4" id="KW-0677">Repeat</keyword>
<accession>A0A9P8PL48</accession>
<keyword evidence="2" id="KW-0698">rRNA processing</keyword>
<dbReference type="AlphaFoldDB" id="A0A9P8PL48"/>
<dbReference type="GO" id="GO:0045943">
    <property type="term" value="P:positive regulation of transcription by RNA polymerase I"/>
    <property type="evidence" value="ECO:0007669"/>
    <property type="project" value="TreeGrafter"/>
</dbReference>
<dbReference type="Proteomes" id="UP000774326">
    <property type="component" value="Unassembled WGS sequence"/>
</dbReference>
<evidence type="ECO:0000256" key="2">
    <source>
        <dbReference type="ARBA" id="ARBA00022552"/>
    </source>
</evidence>
<dbReference type="FunFam" id="2.130.10.10:FF:000551">
    <property type="entry name" value="UTP15p Nucleolar protein"/>
    <property type="match status" value="1"/>
</dbReference>
<evidence type="ECO:0000256" key="4">
    <source>
        <dbReference type="ARBA" id="ARBA00022737"/>
    </source>
</evidence>
<dbReference type="GO" id="GO:0006364">
    <property type="term" value="P:rRNA processing"/>
    <property type="evidence" value="ECO:0007669"/>
    <property type="project" value="UniProtKB-KW"/>
</dbReference>
<dbReference type="EMBL" id="JAEUBG010005535">
    <property type="protein sequence ID" value="KAH3674308.1"/>
    <property type="molecule type" value="Genomic_DNA"/>
</dbReference>
<reference evidence="8" key="2">
    <citation type="submission" date="2021-01" db="EMBL/GenBank/DDBJ databases">
        <authorList>
            <person name="Schikora-Tamarit M.A."/>
        </authorList>
    </citation>
    <scope>NUCLEOTIDE SEQUENCE</scope>
    <source>
        <strain evidence="8">CBS2887</strain>
    </source>
</reference>
<protein>
    <recommendedName>
        <fullName evidence="7">U3 small nucleolar RNA-associated protein 15 C-terminal domain-containing protein</fullName>
    </recommendedName>
</protein>
<keyword evidence="3 6" id="KW-0853">WD repeat</keyword>
<reference evidence="8" key="1">
    <citation type="journal article" date="2021" name="Open Biol.">
        <title>Shared evolutionary footprints suggest mitochondrial oxidative damage underlies multiple complex I losses in fungi.</title>
        <authorList>
            <person name="Schikora-Tamarit M.A."/>
            <person name="Marcet-Houben M."/>
            <person name="Nosek J."/>
            <person name="Gabaldon T."/>
        </authorList>
    </citation>
    <scope>NUCLEOTIDE SEQUENCE</scope>
    <source>
        <strain evidence="8">CBS2887</strain>
    </source>
</reference>
<evidence type="ECO:0000256" key="1">
    <source>
        <dbReference type="ARBA" id="ARBA00004604"/>
    </source>
</evidence>
<feature type="domain" description="U3 small nucleolar RNA-associated protein 15 C-terminal" evidence="7">
    <location>
        <begin position="344"/>
        <end position="495"/>
    </location>
</feature>
<name>A0A9P8PL48_WICPI</name>
<dbReference type="OrthoDB" id="431715at2759"/>
<dbReference type="InterPro" id="IPR018983">
    <property type="entry name" value="U3_snoRNA-assocProt_15_C"/>
</dbReference>
<gene>
    <name evidence="8" type="ORF">WICPIJ_009587</name>
</gene>
<comment type="subcellular location">
    <subcellularLocation>
        <location evidence="1">Nucleus</location>
        <location evidence="1">Nucleolus</location>
    </subcellularLocation>
</comment>
<dbReference type="SUPFAM" id="SSF50978">
    <property type="entry name" value="WD40 repeat-like"/>
    <property type="match status" value="1"/>
</dbReference>
<dbReference type="Pfam" id="PF09384">
    <property type="entry name" value="UTP15_C"/>
    <property type="match status" value="1"/>
</dbReference>
<dbReference type="InterPro" id="IPR036322">
    <property type="entry name" value="WD40_repeat_dom_sf"/>
</dbReference>
<dbReference type="InterPro" id="IPR001680">
    <property type="entry name" value="WD40_rpt"/>
</dbReference>
<sequence length="498" mass="55795">MSSSNRRVIVAKTPVLPAQTTPEQRYWRTYASTQLVKEHNAVSHICFNPISPHDFAITSSTRIQVFSSKTREVVKTFSRFKDTVYCGEYRFDGKLLVAGDASGLVQIFDAVQPRTLLVTINPSSHPTHVAKFHPTVPTNLLTCSDDRVARLYDISQATKPIISFDDHEDYIRTGGFIEGSNLITTGCYDGVVRVYDQRTGTEPIIKFQHQSPVEDILSTNPTVLLSAGGNSIKVWDLTAGKVRNEMNNFQKTVTCLNKNEHGILAGSLDGHVKVFDEFDWEVKFGWKFGGAVLSCGVSPDSKHFVAGLASGLLSIKTKKSEPKVKQGVKAVKSNSFKKMMRGGDYKGEEEHRIVANNNTSASSSSSTKLRPYEKYLNSFKWSEALDCAFKPGMSRELTMTVLEELKKRGKVRVSLLNRDENSLETMMLWFMKLVEDVRSVYIVVDFMSVLFELYAGVLEKVPVLKELLKGFYKKLNAEIEKAKEAEKIRGMLQLLTSV</sequence>
<evidence type="ECO:0000256" key="6">
    <source>
        <dbReference type="PROSITE-ProRule" id="PRU00221"/>
    </source>
</evidence>
<evidence type="ECO:0000256" key="5">
    <source>
        <dbReference type="ARBA" id="ARBA00023242"/>
    </source>
</evidence>
<dbReference type="SMART" id="SM00320">
    <property type="entry name" value="WD40"/>
    <property type="match status" value="6"/>
</dbReference>
<dbReference type="PANTHER" id="PTHR19924">
    <property type="entry name" value="UTP15 U3 SMALL NUCLEOLAR RNA-ASSOCIATED PROTEIN 15 FAMILY MEMBER"/>
    <property type="match status" value="1"/>
</dbReference>
<evidence type="ECO:0000313" key="8">
    <source>
        <dbReference type="EMBL" id="KAH3674308.1"/>
    </source>
</evidence>
<organism evidence="8 9">
    <name type="scientific">Wickerhamomyces pijperi</name>
    <name type="common">Yeast</name>
    <name type="synonym">Pichia pijperi</name>
    <dbReference type="NCBI Taxonomy" id="599730"/>
    <lineage>
        <taxon>Eukaryota</taxon>
        <taxon>Fungi</taxon>
        <taxon>Dikarya</taxon>
        <taxon>Ascomycota</taxon>
        <taxon>Saccharomycotina</taxon>
        <taxon>Saccharomycetes</taxon>
        <taxon>Phaffomycetales</taxon>
        <taxon>Wickerhamomycetaceae</taxon>
        <taxon>Wickerhamomyces</taxon>
    </lineage>
</organism>
<comment type="caution">
    <text evidence="8">The sequence shown here is derived from an EMBL/GenBank/DDBJ whole genome shotgun (WGS) entry which is preliminary data.</text>
</comment>
<evidence type="ECO:0000256" key="3">
    <source>
        <dbReference type="ARBA" id="ARBA00022574"/>
    </source>
</evidence>
<dbReference type="PROSITE" id="PS50082">
    <property type="entry name" value="WD_REPEATS_2"/>
    <property type="match status" value="1"/>
</dbReference>
<dbReference type="Pfam" id="PF00400">
    <property type="entry name" value="WD40"/>
    <property type="match status" value="3"/>
</dbReference>